<proteinExistence type="predicted"/>
<evidence type="ECO:0000313" key="5">
    <source>
        <dbReference type="EMBL" id="DAE07829.1"/>
    </source>
</evidence>
<feature type="transmembrane region" description="Helical" evidence="3">
    <location>
        <begin position="746"/>
        <end position="766"/>
    </location>
</feature>
<sequence>MSEFEVAIKIAGKLDKSLQTSVSSAQKMLGSLGKDGLSSALTGIGNAMENTGKALTAGVTMPVIALGATSVQEFGSVDKSMKLVQATMGSTNEEAATLEATMKKAAANSVFGMQDAADATLNFARQGFNAAQAGAMLTPALNLAAGTATDLSTVTGGLGNALKMFGKDADYATTAADILSTAQAQANTTVTDLFDAMATAGPICSSVGWSMSDLAAITDIFGDAGISGSEGATALKTGLARLASPAKDGAAWIKRLGLEIFNSDGSMKSMVDVQKQLHDSFQGLTSQEQMSAAAAIFGKNQMAKWMTLINASPDQVQKYASALEGVTGSSQKMADALLSGMGGSLEKLNSSFDVMKYTVGGIASEVLKPFVDNLTGLIDKFNNLDPAIQKNIVKWVGIAAATGPALIIGGRLFKMAGSLVGTFGKVGKAIGSIGKKTKGMSAPLKEGSSVMSAAAKNALGFGIGFAAAAAGVWILVKAAKELAAAGPGAQIATVLMAGGIIALMAVAAQLAPKLQAGTQGLLAFGGAILMAGAGMSLMAMAATQVAAAGPMAIAALTIMEVGMIAMMAVAGALGPALTAASVGLIAFGASIVLAATGCLIMVQAATQIASAGPAAQIALALLAAGLIAFGAVAGAMAPILLAGAAAIAALGAALTLVATAAMLGAAALAIISVSLPLLSTYGATGASAILTLSGALTAFAASAAICGAGALTAAAGLLAMAAGATAGGAALLVLAAGALAASVGMVPLAAALALAAASVEIIGASAKTAGSALKSMAKGATGTAAKMAIIAAGAAPLAAALAPLAVAAAAAAAAVLALAAGSTAAAAAIMLLAAGITMTAGALTLCSASITAFKASAAGINVVATPTAAAFTRMAVAVAPFTAAITALAGPMMATSASMVVFAGGITVAAASATALAVSLRSTMATLGTLGALTTVAMNMVTVAIRSSMTQSNQAVVTGITVMRITTQTGMRTIVAVTRNGMTMFVVAVRTGGTQAVAVCRNTSSQMVGAFSGLSGSMYSAGSFAMAGLRNGIAAGGAAAIAQARSIANQVASTVNSALKIHSPSRVLDQSGQYAGQGLAGGIQKTGALVQKAANESLAQPVMNAGAKTLETPQFENRSSVIGDTVSAFSGQKQSGNSNNNQSAGQQFVFSPTYRFEAGTPSKEDMVEANRMSQAEFKKMMKEYLRTEGRRAFA</sequence>
<accession>A0A8S5PMN1</accession>
<feature type="transmembrane region" description="Helical" evidence="3">
    <location>
        <begin position="927"/>
        <end position="945"/>
    </location>
</feature>
<feature type="transmembrane region" description="Helical" evidence="3">
    <location>
        <begin position="718"/>
        <end position="740"/>
    </location>
</feature>
<feature type="transmembrane region" description="Helical" evidence="3">
    <location>
        <begin position="787"/>
        <end position="820"/>
    </location>
</feature>
<keyword evidence="3" id="KW-1133">Transmembrane helix</keyword>
<evidence type="ECO:0000256" key="1">
    <source>
        <dbReference type="ARBA" id="ARBA00022465"/>
    </source>
</evidence>
<keyword evidence="3" id="KW-0472">Membrane</keyword>
<feature type="transmembrane region" description="Helical" evidence="3">
    <location>
        <begin position="553"/>
        <end position="573"/>
    </location>
</feature>
<dbReference type="InterPro" id="IPR010090">
    <property type="entry name" value="Phage_tape_meas"/>
</dbReference>
<feature type="transmembrane region" description="Helical" evidence="3">
    <location>
        <begin position="458"/>
        <end position="476"/>
    </location>
</feature>
<reference evidence="5" key="1">
    <citation type="journal article" date="2021" name="Proc. Natl. Acad. Sci. U.S.A.">
        <title>A Catalog of Tens of Thousands of Viruses from Human Metagenomes Reveals Hidden Associations with Chronic Diseases.</title>
        <authorList>
            <person name="Tisza M.J."/>
            <person name="Buck C.B."/>
        </authorList>
    </citation>
    <scope>NUCLEOTIDE SEQUENCE</scope>
    <source>
        <strain evidence="5">CtIsq18</strain>
    </source>
</reference>
<dbReference type="PANTHER" id="PTHR37813:SF1">
    <property type="entry name" value="FELS-2 PROPHAGE PROTEIN"/>
    <property type="match status" value="1"/>
</dbReference>
<dbReference type="GO" id="GO:0098003">
    <property type="term" value="P:viral tail assembly"/>
    <property type="evidence" value="ECO:0007669"/>
    <property type="project" value="UniProtKB-KW"/>
</dbReference>
<name>A0A8S5PMN1_9CAUD</name>
<dbReference type="PANTHER" id="PTHR37813">
    <property type="entry name" value="FELS-2 PROPHAGE PROTEIN"/>
    <property type="match status" value="1"/>
</dbReference>
<feature type="domain" description="Phage tail tape measure protein" evidence="4">
    <location>
        <begin position="105"/>
        <end position="298"/>
    </location>
</feature>
<evidence type="ECO:0000259" key="4">
    <source>
        <dbReference type="Pfam" id="PF10145"/>
    </source>
</evidence>
<protein>
    <submittedName>
        <fullName evidence="5">Minor tail protein</fullName>
    </submittedName>
</protein>
<feature type="transmembrane region" description="Helical" evidence="3">
    <location>
        <begin position="614"/>
        <end position="633"/>
    </location>
</feature>
<feature type="transmembrane region" description="Helical" evidence="3">
    <location>
        <begin position="900"/>
        <end position="920"/>
    </location>
</feature>
<organism evidence="5">
    <name type="scientific">Caudovirales sp. ctIsq18</name>
    <dbReference type="NCBI Taxonomy" id="2825762"/>
    <lineage>
        <taxon>Viruses</taxon>
        <taxon>Duplodnaviria</taxon>
        <taxon>Heunggongvirae</taxon>
        <taxon>Uroviricota</taxon>
        <taxon>Caudoviricetes</taxon>
    </lineage>
</organism>
<evidence type="ECO:0000256" key="3">
    <source>
        <dbReference type="SAM" id="Phobius"/>
    </source>
</evidence>
<dbReference type="Pfam" id="PF10145">
    <property type="entry name" value="PhageMin_Tail"/>
    <property type="match status" value="1"/>
</dbReference>
<keyword evidence="2" id="KW-1188">Viral release from host cell</keyword>
<dbReference type="EMBL" id="BK015458">
    <property type="protein sequence ID" value="DAE07829.1"/>
    <property type="molecule type" value="Genomic_DNA"/>
</dbReference>
<feature type="transmembrane region" description="Helical" evidence="3">
    <location>
        <begin position="520"/>
        <end position="541"/>
    </location>
</feature>
<feature type="transmembrane region" description="Helical" evidence="3">
    <location>
        <begin position="579"/>
        <end position="602"/>
    </location>
</feature>
<feature type="transmembrane region" description="Helical" evidence="3">
    <location>
        <begin position="689"/>
        <end position="711"/>
    </location>
</feature>
<feature type="transmembrane region" description="Helical" evidence="3">
    <location>
        <begin position="488"/>
        <end position="508"/>
    </location>
</feature>
<dbReference type="NCBIfam" id="TIGR01760">
    <property type="entry name" value="tape_meas_TP901"/>
    <property type="match status" value="1"/>
</dbReference>
<evidence type="ECO:0000256" key="2">
    <source>
        <dbReference type="ARBA" id="ARBA00022612"/>
    </source>
</evidence>
<keyword evidence="1" id="KW-1245">Viral tail assembly</keyword>
<feature type="transmembrane region" description="Helical" evidence="3">
    <location>
        <begin position="639"/>
        <end position="658"/>
    </location>
</feature>
<feature type="transmembrane region" description="Helical" evidence="3">
    <location>
        <begin position="874"/>
        <end position="894"/>
    </location>
</feature>
<keyword evidence="3" id="KW-0812">Transmembrane</keyword>